<evidence type="ECO:0000313" key="1">
    <source>
        <dbReference type="EMBL" id="AIF85234.1"/>
    </source>
</evidence>
<dbReference type="OrthoDB" id="11787at2157"/>
<gene>
    <name evidence="1" type="ORF">NTE_03205</name>
</gene>
<sequence>MNLGFLPSSSGGGGRSFEAHLAGLQEPAKSIMADLRRFALSLGASVIEEVRPHRVVYAKTLTFRTFLDIEPAVDHLVIEVRTSRQSPPTRIVVKMQEEAEQAKRAIAEAYEKIR</sequence>
<name>A0A075N198_9ARCH</name>
<dbReference type="Proteomes" id="UP000028194">
    <property type="component" value="Chromosome"/>
</dbReference>
<protein>
    <submittedName>
        <fullName evidence="1">Uncharacterized protein</fullName>
    </submittedName>
</protein>
<dbReference type="KEGG" id="nev:NTE_03205"/>
<evidence type="ECO:0000313" key="2">
    <source>
        <dbReference type="Proteomes" id="UP000028194"/>
    </source>
</evidence>
<dbReference type="AlphaFoldDB" id="A0A075N198"/>
<reference evidence="1 2" key="1">
    <citation type="journal article" date="2014" name="PLoS ONE">
        <title>Genome Sequence of Candidatus Nitrososphaera evergladensis from Group I.1b Enriched from Everglades Soil Reveals Novel Genomic Features of the Ammonia-Oxidizing Archaea.</title>
        <authorList>
            <person name="Zhalnina K.V."/>
            <person name="Dias R."/>
            <person name="Leonard M.T."/>
            <person name="Dorr de Quadros P."/>
            <person name="Camargo F.A."/>
            <person name="Drew J.C."/>
            <person name="Farmerie W.G."/>
            <person name="Daroub S.H."/>
            <person name="Triplett E.W."/>
        </authorList>
    </citation>
    <scope>NUCLEOTIDE SEQUENCE [LARGE SCALE GENOMIC DNA]</scope>
    <source>
        <strain evidence="1 2">SR1</strain>
    </source>
</reference>
<dbReference type="GeneID" id="41598862"/>
<dbReference type="STRING" id="1459636.NTE_03205"/>
<organism evidence="1 2">
    <name type="scientific">Candidatus Nitrososphaera evergladensis SR1</name>
    <dbReference type="NCBI Taxonomy" id="1459636"/>
    <lineage>
        <taxon>Archaea</taxon>
        <taxon>Nitrososphaerota</taxon>
        <taxon>Nitrososphaeria</taxon>
        <taxon>Nitrososphaerales</taxon>
        <taxon>Nitrososphaeraceae</taxon>
        <taxon>Nitrososphaera</taxon>
    </lineage>
</organism>
<keyword evidence="2" id="KW-1185">Reference proteome</keyword>
<dbReference type="HOGENOM" id="CLU_2115372_0_0_2"/>
<accession>A0A075N198</accession>
<proteinExistence type="predicted"/>
<dbReference type="EMBL" id="CP007174">
    <property type="protein sequence ID" value="AIF85234.1"/>
    <property type="molecule type" value="Genomic_DNA"/>
</dbReference>
<dbReference type="RefSeq" id="WP_148701670.1">
    <property type="nucleotide sequence ID" value="NZ_CP007174.1"/>
</dbReference>
<dbReference type="eggNOG" id="arCOG10515">
    <property type="taxonomic scope" value="Archaea"/>
</dbReference>